<name>A0ABM1AMK0_MICOH</name>
<proteinExistence type="inferred from homology"/>
<dbReference type="Pfam" id="PF13841">
    <property type="entry name" value="Defensin_beta_2"/>
    <property type="match status" value="1"/>
</dbReference>
<keyword evidence="5 10" id="KW-0929">Antimicrobial</keyword>
<gene>
    <name evidence="13" type="primary">Defb135</name>
</gene>
<comment type="similarity">
    <text evidence="3 10">Belongs to the beta-defensin family.</text>
</comment>
<keyword evidence="4 10" id="KW-0964">Secreted</keyword>
<evidence type="ECO:0000256" key="2">
    <source>
        <dbReference type="ARBA" id="ARBA00004613"/>
    </source>
</evidence>
<evidence type="ECO:0000256" key="4">
    <source>
        <dbReference type="ARBA" id="ARBA00022525"/>
    </source>
</evidence>
<comment type="function">
    <text evidence="1 10">Has antibacterial activity.</text>
</comment>
<keyword evidence="8 10" id="KW-0044">Antibiotic</keyword>
<protein>
    <recommendedName>
        <fullName evidence="10">Beta-defensin</fullName>
    </recommendedName>
</protein>
<comment type="subcellular location">
    <subcellularLocation>
        <location evidence="2 10">Secreted</location>
    </subcellularLocation>
</comment>
<evidence type="ECO:0000256" key="5">
    <source>
        <dbReference type="ARBA" id="ARBA00022529"/>
    </source>
</evidence>
<reference evidence="13" key="1">
    <citation type="submission" date="2025-08" db="UniProtKB">
        <authorList>
            <consortium name="RefSeq"/>
        </authorList>
    </citation>
    <scope>IDENTIFICATION</scope>
</reference>
<keyword evidence="9" id="KW-1015">Disulfide bond</keyword>
<evidence type="ECO:0000256" key="3">
    <source>
        <dbReference type="ARBA" id="ARBA00007371"/>
    </source>
</evidence>
<dbReference type="RefSeq" id="XP_013204714.1">
    <property type="nucleotide sequence ID" value="XM_013349260.1"/>
</dbReference>
<dbReference type="PANTHER" id="PTHR15001:SF10">
    <property type="entry name" value="BETA-DEFENSIN 135"/>
    <property type="match status" value="1"/>
</dbReference>
<keyword evidence="6 10" id="KW-0732">Signal</keyword>
<accession>A0ABM1AMK0</accession>
<dbReference type="InterPro" id="IPR050544">
    <property type="entry name" value="Beta-defensin"/>
</dbReference>
<dbReference type="PANTHER" id="PTHR15001">
    <property type="entry name" value="BETA-DEFENSIN 123-RELATED"/>
    <property type="match status" value="1"/>
</dbReference>
<evidence type="ECO:0000256" key="1">
    <source>
        <dbReference type="ARBA" id="ARBA00002878"/>
    </source>
</evidence>
<feature type="signal peptide" evidence="10">
    <location>
        <begin position="1"/>
        <end position="22"/>
    </location>
</feature>
<evidence type="ECO:0000256" key="10">
    <source>
        <dbReference type="RuleBase" id="RU231113"/>
    </source>
</evidence>
<evidence type="ECO:0000313" key="12">
    <source>
        <dbReference type="Proteomes" id="UP000694915"/>
    </source>
</evidence>
<evidence type="ECO:0000256" key="7">
    <source>
        <dbReference type="ARBA" id="ARBA00022940"/>
    </source>
</evidence>
<organism evidence="12 13">
    <name type="scientific">Microtus ochrogaster</name>
    <name type="common">Prairie vole</name>
    <dbReference type="NCBI Taxonomy" id="79684"/>
    <lineage>
        <taxon>Eukaryota</taxon>
        <taxon>Metazoa</taxon>
        <taxon>Chordata</taxon>
        <taxon>Craniata</taxon>
        <taxon>Vertebrata</taxon>
        <taxon>Euteleostomi</taxon>
        <taxon>Mammalia</taxon>
        <taxon>Eutheria</taxon>
        <taxon>Euarchontoglires</taxon>
        <taxon>Glires</taxon>
        <taxon>Rodentia</taxon>
        <taxon>Myomorpha</taxon>
        <taxon>Muroidea</taxon>
        <taxon>Cricetidae</taxon>
        <taxon>Arvicolinae</taxon>
        <taxon>Microtus</taxon>
    </lineage>
</organism>
<evidence type="ECO:0000259" key="11">
    <source>
        <dbReference type="Pfam" id="PF13841"/>
    </source>
</evidence>
<evidence type="ECO:0000256" key="9">
    <source>
        <dbReference type="ARBA" id="ARBA00023157"/>
    </source>
</evidence>
<feature type="chain" id="PRO_5044961695" description="Beta-defensin" evidence="10">
    <location>
        <begin position="23"/>
        <end position="75"/>
    </location>
</feature>
<evidence type="ECO:0000256" key="6">
    <source>
        <dbReference type="ARBA" id="ARBA00022729"/>
    </source>
</evidence>
<keyword evidence="12" id="KW-1185">Reference proteome</keyword>
<evidence type="ECO:0000256" key="8">
    <source>
        <dbReference type="ARBA" id="ARBA00023022"/>
    </source>
</evidence>
<evidence type="ECO:0000313" key="13">
    <source>
        <dbReference type="RefSeq" id="XP_013204714.1"/>
    </source>
</evidence>
<dbReference type="InterPro" id="IPR025933">
    <property type="entry name" value="Beta_defensin_dom"/>
</dbReference>
<sequence>MRRLQLVLVAFALLCCVPPARSGLNIYIRRIFDTCWLAKGICREKCQKEEIYNIFCGTHFLCCISKKDMPTLFVK</sequence>
<feature type="domain" description="Beta-defensin" evidence="11">
    <location>
        <begin position="34"/>
        <end position="63"/>
    </location>
</feature>
<dbReference type="Proteomes" id="UP000694915">
    <property type="component" value="Chromosome 17"/>
</dbReference>
<keyword evidence="7 10" id="KW-0211">Defensin</keyword>
<dbReference type="GeneID" id="101989099"/>